<evidence type="ECO:0000256" key="4">
    <source>
        <dbReference type="ARBA" id="ARBA00022771"/>
    </source>
</evidence>
<evidence type="ECO:0000313" key="9">
    <source>
        <dbReference type="EMBL" id="CAK0864128.1"/>
    </source>
</evidence>
<feature type="domain" description="RZ-type" evidence="8">
    <location>
        <begin position="937"/>
        <end position="1013"/>
    </location>
</feature>
<reference evidence="9" key="1">
    <citation type="submission" date="2023-10" db="EMBL/GenBank/DDBJ databases">
        <authorList>
            <person name="Chen Y."/>
            <person name="Shah S."/>
            <person name="Dougan E. K."/>
            <person name="Thang M."/>
            <person name="Chan C."/>
        </authorList>
    </citation>
    <scope>NUCLEOTIDE SEQUENCE [LARGE SCALE GENOMIC DNA]</scope>
</reference>
<protein>
    <recommendedName>
        <fullName evidence="8">RZ-type domain-containing protein</fullName>
    </recommendedName>
</protein>
<gene>
    <name evidence="9" type="ORF">PCOR1329_LOCUS52082</name>
</gene>
<comment type="subcellular location">
    <subcellularLocation>
        <location evidence="1">Cytoplasm</location>
    </subcellularLocation>
</comment>
<feature type="compositionally biased region" description="Acidic residues" evidence="7">
    <location>
        <begin position="377"/>
        <end position="388"/>
    </location>
</feature>
<keyword evidence="4" id="KW-0863">Zinc-finger</keyword>
<evidence type="ECO:0000256" key="3">
    <source>
        <dbReference type="ARBA" id="ARBA00022723"/>
    </source>
</evidence>
<sequence>MAEALCGVRYDVAEAAAPPIRRAAAFSDSTLKFLYPGVAGLMNRESTEVRAHANPIDKLTVLERCASTGCIRFPLFDSAAVQLRDLPCERAPTLIAIRYGMIDPAPDGARAVWRGPATRIMKALTSFLRWALDRASAAELRRAAAGPRQGSRPAGPGAVLGGDLLAWRAPCKKRVPGASGIAPMSAAAPPFVQGAEAPRARPGADADALLADLSGEEAEGVGAWGELEGERDQQVAAWLEAERAQGQQSDESGLALQVLEVGERVAKGELEVDDDDDDGAFEVAKAAGGHESDDGELAQKRYGDAFEVANADGQESGGGEGSEFSKTARWRGGGLRGAAPSSPGKPCNFWCVAEARGRDFGVGGEGDGAHGGARDGDDSDEEIGWIEDEGPRRDNLARPLGIQLESCAEGAARATALALLGGGMGAPRQAARDVAELEGEVLRGRARLEWGGRGRPHVRLGLSHFSMSPSMHTSTLFTGVTKSPPPMVMLEPFSSVGAAVRSPSPTVLQNRCVNLSSEDRVDCRLNLKCKLHPQDDGLVSCAADFERVALHGGCHRACNCLLPRCGHCCPLRCHPFDREHADVVCKARCNRPRPAGCNHVCRHMCKDCHGETPEDLCPTLCEEIMEVTLPCGHQQKEPCHRVQDENRLGEIDCQTIVSVELPCGHVSRVPCHLAGGHRSGVAPLACSFKEKVRAECGHQVMKHCMSLQRCNKACEKVIDVCGHPCGRKCSDSHDHASCQHPCAELLHCGHKCQERCGKQHTDLCAAPCARVCTHGHQCLNSCHERCVPCREPCKWRCIHLQCNKLCHEECDRPRCEQLCDKVLGCGHLCRGVCGEPCVRCVQCFRQEETCPLTLELLTKLPGKLYELDCGHAFDLNMLDGYMDTQQENNGHAAILAKCCPTCRKQVHKAPRYQAQIKRQLGLIDAVKEQKRREQRRLTDAERREVDLAMGGGRSGAGHWFACPNGHPYFIGECGGAMQESRCPECGARVGGGSHRLLADNSYVADFAGDGAAPPAWPGVAGA</sequence>
<organism evidence="9 10">
    <name type="scientific">Prorocentrum cordatum</name>
    <dbReference type="NCBI Taxonomy" id="2364126"/>
    <lineage>
        <taxon>Eukaryota</taxon>
        <taxon>Sar</taxon>
        <taxon>Alveolata</taxon>
        <taxon>Dinophyceae</taxon>
        <taxon>Prorocentrales</taxon>
        <taxon>Prorocentraceae</taxon>
        <taxon>Prorocentrum</taxon>
    </lineage>
</organism>
<keyword evidence="5" id="KW-0862">Zinc</keyword>
<evidence type="ECO:0000256" key="7">
    <source>
        <dbReference type="SAM" id="MobiDB-lite"/>
    </source>
</evidence>
<keyword evidence="6" id="KW-0391">Immunity</keyword>
<feature type="region of interest" description="Disordered" evidence="7">
    <location>
        <begin position="311"/>
        <end position="343"/>
    </location>
</feature>
<evidence type="ECO:0000256" key="5">
    <source>
        <dbReference type="ARBA" id="ARBA00022833"/>
    </source>
</evidence>
<feature type="region of interest" description="Disordered" evidence="7">
    <location>
        <begin position="362"/>
        <end position="392"/>
    </location>
</feature>
<evidence type="ECO:0000256" key="6">
    <source>
        <dbReference type="ARBA" id="ARBA00022859"/>
    </source>
</evidence>
<evidence type="ECO:0000256" key="1">
    <source>
        <dbReference type="ARBA" id="ARBA00004496"/>
    </source>
</evidence>
<evidence type="ECO:0000259" key="8">
    <source>
        <dbReference type="PROSITE" id="PS51981"/>
    </source>
</evidence>
<evidence type="ECO:0000256" key="2">
    <source>
        <dbReference type="ARBA" id="ARBA00022490"/>
    </source>
</evidence>
<feature type="compositionally biased region" description="Gly residues" evidence="7">
    <location>
        <begin position="362"/>
        <end position="371"/>
    </location>
</feature>
<name>A0ABN9UVI4_9DINO</name>
<keyword evidence="10" id="KW-1185">Reference proteome</keyword>
<dbReference type="Pfam" id="PF20173">
    <property type="entry name" value="ZnF_RZ-type"/>
    <property type="match status" value="1"/>
</dbReference>
<feature type="non-terminal residue" evidence="9">
    <location>
        <position position="1022"/>
    </location>
</feature>
<dbReference type="EMBL" id="CAUYUJ010016333">
    <property type="protein sequence ID" value="CAK0864128.1"/>
    <property type="molecule type" value="Genomic_DNA"/>
</dbReference>
<accession>A0ABN9UVI4</accession>
<keyword evidence="2" id="KW-0963">Cytoplasm</keyword>
<evidence type="ECO:0000313" key="10">
    <source>
        <dbReference type="Proteomes" id="UP001189429"/>
    </source>
</evidence>
<proteinExistence type="predicted"/>
<dbReference type="InterPro" id="IPR046439">
    <property type="entry name" value="ZF_RZ_dom"/>
</dbReference>
<keyword evidence="3" id="KW-0479">Metal-binding</keyword>
<comment type="caution">
    <text evidence="9">The sequence shown here is derived from an EMBL/GenBank/DDBJ whole genome shotgun (WGS) entry which is preliminary data.</text>
</comment>
<dbReference type="Proteomes" id="UP001189429">
    <property type="component" value="Unassembled WGS sequence"/>
</dbReference>
<dbReference type="SUPFAM" id="SSF57850">
    <property type="entry name" value="RING/U-box"/>
    <property type="match status" value="1"/>
</dbReference>
<dbReference type="PROSITE" id="PS51981">
    <property type="entry name" value="ZF_RZ"/>
    <property type="match status" value="1"/>
</dbReference>